<sequence length="64" mass="6917">MSLAVVAPIRSRPLLESPQDIVAFEQDLLSEFVLGSVVKCHAHIRSDASVTAASYDSAVLSYRV</sequence>
<proteinExistence type="predicted"/>
<evidence type="ECO:0000313" key="2">
    <source>
        <dbReference type="Proteomes" id="UP001598300"/>
    </source>
</evidence>
<reference evidence="1 2" key="1">
    <citation type="submission" date="2024-09" db="EMBL/GenBank/DDBJ databases">
        <title>The Natural Products Discovery Center: Release of the First 8490 Sequenced Strains for Exploring Actinobacteria Biosynthetic Diversity.</title>
        <authorList>
            <person name="Kalkreuter E."/>
            <person name="Kautsar S.A."/>
            <person name="Yang D."/>
            <person name="Bader C.D."/>
            <person name="Teijaro C.N."/>
            <person name="Fluegel L."/>
            <person name="Davis C.M."/>
            <person name="Simpson J.R."/>
            <person name="Lauterbach L."/>
            <person name="Steele A.D."/>
            <person name="Gui C."/>
            <person name="Meng S."/>
            <person name="Li G."/>
            <person name="Viehrig K."/>
            <person name="Ye F."/>
            <person name="Su P."/>
            <person name="Kiefer A.F."/>
            <person name="Nichols A."/>
            <person name="Cepeda A.J."/>
            <person name="Yan W."/>
            <person name="Fan B."/>
            <person name="Jiang Y."/>
            <person name="Adhikari A."/>
            <person name="Zheng C.-J."/>
            <person name="Schuster L."/>
            <person name="Cowan T.M."/>
            <person name="Smanski M.J."/>
            <person name="Chevrette M.G."/>
            <person name="De Carvalho L.P.S."/>
            <person name="Shen B."/>
        </authorList>
    </citation>
    <scope>NUCLEOTIDE SEQUENCE [LARGE SCALE GENOMIC DNA]</scope>
    <source>
        <strain evidence="1 2">NPDC058584</strain>
    </source>
</reference>
<dbReference type="RefSeq" id="WP_381301833.1">
    <property type="nucleotide sequence ID" value="NZ_JBHXNM010000046.1"/>
</dbReference>
<feature type="non-terminal residue" evidence="1">
    <location>
        <position position="64"/>
    </location>
</feature>
<name>A0ABW6E056_9ACTN</name>
<dbReference type="EMBL" id="JBHXPM010000028">
    <property type="protein sequence ID" value="MFD3959471.1"/>
    <property type="molecule type" value="Genomic_DNA"/>
</dbReference>
<gene>
    <name evidence="1" type="ORF">ACFWR3_25780</name>
</gene>
<organism evidence="1 2">
    <name type="scientific">Streptomyces bacillaris</name>
    <dbReference type="NCBI Taxonomy" id="68179"/>
    <lineage>
        <taxon>Bacteria</taxon>
        <taxon>Bacillati</taxon>
        <taxon>Actinomycetota</taxon>
        <taxon>Actinomycetes</taxon>
        <taxon>Kitasatosporales</taxon>
        <taxon>Streptomycetaceae</taxon>
        <taxon>Streptomyces</taxon>
    </lineage>
</organism>
<keyword evidence="2" id="KW-1185">Reference proteome</keyword>
<dbReference type="Proteomes" id="UP001598300">
    <property type="component" value="Unassembled WGS sequence"/>
</dbReference>
<protein>
    <submittedName>
        <fullName evidence="1">Uncharacterized protein</fullName>
    </submittedName>
</protein>
<accession>A0ABW6E056</accession>
<evidence type="ECO:0000313" key="1">
    <source>
        <dbReference type="EMBL" id="MFD3959471.1"/>
    </source>
</evidence>
<comment type="caution">
    <text evidence="1">The sequence shown here is derived from an EMBL/GenBank/DDBJ whole genome shotgun (WGS) entry which is preliminary data.</text>
</comment>